<dbReference type="RefSeq" id="WP_115621462.1">
    <property type="nucleotide sequence ID" value="NZ_UFVR01000004.1"/>
</dbReference>
<reference evidence="1 2" key="1">
    <citation type="submission" date="2018-06" db="EMBL/GenBank/DDBJ databases">
        <authorList>
            <consortium name="Pathogen Informatics"/>
            <person name="Doyle S."/>
        </authorList>
    </citation>
    <scope>NUCLEOTIDE SEQUENCE [LARGE SCALE GENOMIC DNA]</scope>
    <source>
        <strain evidence="1 2">NCTC13532</strain>
    </source>
</reference>
<dbReference type="EMBL" id="UFVR01000004">
    <property type="protein sequence ID" value="SUX48315.1"/>
    <property type="molecule type" value="Genomic_DNA"/>
</dbReference>
<accession>A0A381FP58</accession>
<gene>
    <name evidence="1" type="ORF">NCTC13532_03922</name>
</gene>
<dbReference type="AlphaFoldDB" id="A0A381FP58"/>
<dbReference type="InterPro" id="IPR018697">
    <property type="entry name" value="DUF2199"/>
</dbReference>
<name>A0A381FP58_9FLAO</name>
<organism evidence="1 2">
    <name type="scientific">Chryseobacterium indoltheticum</name>
    <dbReference type="NCBI Taxonomy" id="254"/>
    <lineage>
        <taxon>Bacteria</taxon>
        <taxon>Pseudomonadati</taxon>
        <taxon>Bacteroidota</taxon>
        <taxon>Flavobacteriia</taxon>
        <taxon>Flavobacteriales</taxon>
        <taxon>Weeksellaceae</taxon>
        <taxon>Chryseobacterium group</taxon>
        <taxon>Chryseobacterium</taxon>
    </lineage>
</organism>
<evidence type="ECO:0000313" key="1">
    <source>
        <dbReference type="EMBL" id="SUX48315.1"/>
    </source>
</evidence>
<evidence type="ECO:0000313" key="2">
    <source>
        <dbReference type="Proteomes" id="UP000254282"/>
    </source>
</evidence>
<sequence>MTYICECCGEEKEDWPAIAYNSPSQYMDLSDEEEKNSDLGSDLCIIRYNDETCYFIRAVLAQNVIDSCQNLEYGVWVSLSEKSFSEYVDNYNNQDFTAVYFGWLANHLPDYDYDSIPANVEVDNSLGRPFILPHSSHDDRFVKDCYDGISKEEAEKRINKVLNRS</sequence>
<proteinExistence type="predicted"/>
<protein>
    <submittedName>
        <fullName evidence="1">Uncharacterized protein conserved in bacteria</fullName>
    </submittedName>
</protein>
<dbReference type="Pfam" id="PF09965">
    <property type="entry name" value="DUF2199"/>
    <property type="match status" value="1"/>
</dbReference>
<dbReference type="Proteomes" id="UP000254282">
    <property type="component" value="Unassembled WGS sequence"/>
</dbReference>